<dbReference type="RefSeq" id="XP_020050185.1">
    <property type="nucleotide sequence ID" value="XM_020189813.1"/>
</dbReference>
<feature type="compositionally biased region" description="Polar residues" evidence="1">
    <location>
        <begin position="77"/>
        <end position="88"/>
    </location>
</feature>
<name>A0A1D2VQM0_9ASCO</name>
<evidence type="ECO:0000313" key="3">
    <source>
        <dbReference type="Proteomes" id="UP000095038"/>
    </source>
</evidence>
<reference evidence="3" key="1">
    <citation type="submission" date="2016-05" db="EMBL/GenBank/DDBJ databases">
        <title>Comparative genomics of biotechnologically important yeasts.</title>
        <authorList>
            <consortium name="DOE Joint Genome Institute"/>
            <person name="Riley R."/>
            <person name="Haridas S."/>
            <person name="Wolfe K.H."/>
            <person name="Lopes M.R."/>
            <person name="Hittinger C.T."/>
            <person name="Goker M."/>
            <person name="Salamov A."/>
            <person name="Wisecaver J."/>
            <person name="Long T.M."/>
            <person name="Aerts A.L."/>
            <person name="Barry K."/>
            <person name="Choi C."/>
            <person name="Clum A."/>
            <person name="Coughlan A.Y."/>
            <person name="Deshpande S."/>
            <person name="Douglass A.P."/>
            <person name="Hanson S.J."/>
            <person name="Klenk H.-P."/>
            <person name="Labutti K."/>
            <person name="Lapidus A."/>
            <person name="Lindquist E."/>
            <person name="Lipzen A."/>
            <person name="Meier-Kolthoff J.P."/>
            <person name="Ohm R.A."/>
            <person name="Otillar R.P."/>
            <person name="Pangilinan J."/>
            <person name="Peng Y."/>
            <person name="Rokas A."/>
            <person name="Rosa C.A."/>
            <person name="Scheuner C."/>
            <person name="Sibirny A.A."/>
            <person name="Slot J.C."/>
            <person name="Stielow J.B."/>
            <person name="Sun H."/>
            <person name="Kurtzman C.P."/>
            <person name="Blackwell M."/>
            <person name="Grigoriev I.V."/>
            <person name="Jeffries T.W."/>
        </authorList>
    </citation>
    <scope>NUCLEOTIDE SEQUENCE [LARGE SCALE GENOMIC DNA]</scope>
    <source>
        <strain evidence="3">DSM 1968</strain>
    </source>
</reference>
<gene>
    <name evidence="2" type="ORF">ASCRUDRAFT_23928</name>
</gene>
<dbReference type="InterPro" id="IPR006994">
    <property type="entry name" value="TCF25/Rqc1"/>
</dbReference>
<dbReference type="GO" id="GO:0072344">
    <property type="term" value="P:rescue of stalled ribosome"/>
    <property type="evidence" value="ECO:0007669"/>
    <property type="project" value="EnsemblFungi"/>
</dbReference>
<organism evidence="2 3">
    <name type="scientific">Ascoidea rubescens DSM 1968</name>
    <dbReference type="NCBI Taxonomy" id="1344418"/>
    <lineage>
        <taxon>Eukaryota</taxon>
        <taxon>Fungi</taxon>
        <taxon>Dikarya</taxon>
        <taxon>Ascomycota</taxon>
        <taxon>Saccharomycotina</taxon>
        <taxon>Saccharomycetes</taxon>
        <taxon>Ascoideaceae</taxon>
        <taxon>Ascoidea</taxon>
    </lineage>
</organism>
<keyword evidence="3" id="KW-1185">Reference proteome</keyword>
<dbReference type="Proteomes" id="UP000095038">
    <property type="component" value="Unassembled WGS sequence"/>
</dbReference>
<evidence type="ECO:0000313" key="2">
    <source>
        <dbReference type="EMBL" id="ODV63878.1"/>
    </source>
</evidence>
<protein>
    <submittedName>
        <fullName evidence="2">DUF654-domain-containing protein</fullName>
    </submittedName>
</protein>
<feature type="non-terminal residue" evidence="2">
    <location>
        <position position="629"/>
    </location>
</feature>
<sequence>MSSRALRKLEKQYQQEHPPSDHSGQESDIEDQIVKPAFNPFDLLMDNESSDDETHQDQQNIADKSPAIEPHPEESQENQSNVTNTIAIPSSKAKKKKKKKKNKNKLKARNPVNANNQSQSQSQSQGENNDIHNDYDKDNSFVQLIDPHYMYFNISKLNQSIPLLQFDIKDLDPDREFQQLFGKLSLEAIEDAESTTSTFIRPEELKLIKRLQHLTKGWGGKDRRSIPGTSRKLALTRIRDDWLPTVKKEISMIEFRKNDILNLVNFNESDLQNDSLYEINNKIISQLNLGVKYFKFDKTIATKLVDANFFYSVMVRPDQESLISLLYQNPYHVQTILQVSSILSRNGQKNESSSLIERALFVFDRGLKQNFELGKALSRLPFNFFLNRQFYLTLFRHIVSLAQKGTFYTALTFCKLLLSLSPDEDPYGVRYFIDFYAIMAGEYKYLVDFANNGISTTYERWYTPGIAFSLSLAHLFLDNKTEAEKTLKFAFKKYPYTAYQLLDRIGKISDIPIKNSKISTITPEIEIATETYLTRAGLLWNEPGHIDFLAKNLTTYFHNLASSVEIYQNLNNEIPRNLIRHAILSAESSVMGRLPREIWEMEDIYDFDVLPPSDSKSETYHDLVDDEAI</sequence>
<dbReference type="EMBL" id="KV454475">
    <property type="protein sequence ID" value="ODV63878.1"/>
    <property type="molecule type" value="Genomic_DNA"/>
</dbReference>
<dbReference type="FunCoup" id="A0A1D2VQM0">
    <property type="interactions" value="55"/>
</dbReference>
<dbReference type="GeneID" id="30963449"/>
<dbReference type="GO" id="GO:1990112">
    <property type="term" value="C:RQC complex"/>
    <property type="evidence" value="ECO:0007669"/>
    <property type="project" value="EnsemblFungi"/>
</dbReference>
<feature type="region of interest" description="Disordered" evidence="1">
    <location>
        <begin position="1"/>
        <end position="135"/>
    </location>
</feature>
<dbReference type="GO" id="GO:0030674">
    <property type="term" value="F:protein-macromolecule adaptor activity"/>
    <property type="evidence" value="ECO:0007669"/>
    <property type="project" value="EnsemblFungi"/>
</dbReference>
<feature type="compositionally biased region" description="Basic residues" evidence="1">
    <location>
        <begin position="92"/>
        <end position="108"/>
    </location>
</feature>
<accession>A0A1D2VQM0</accession>
<dbReference type="PANTHER" id="PTHR22684:SF0">
    <property type="entry name" value="RIBOSOME QUALITY CONTROL COMPLEX SUBUNIT TCF25"/>
    <property type="match status" value="1"/>
</dbReference>
<feature type="compositionally biased region" description="Basic and acidic residues" evidence="1">
    <location>
        <begin position="7"/>
        <end position="25"/>
    </location>
</feature>
<evidence type="ECO:0000256" key="1">
    <source>
        <dbReference type="SAM" id="MobiDB-lite"/>
    </source>
</evidence>
<dbReference type="InParanoid" id="A0A1D2VQM0"/>
<dbReference type="PANTHER" id="PTHR22684">
    <property type="entry name" value="NULP1-RELATED"/>
    <property type="match status" value="1"/>
</dbReference>
<dbReference type="STRING" id="1344418.A0A1D2VQM0"/>
<dbReference type="AlphaFoldDB" id="A0A1D2VQM0"/>
<dbReference type="GO" id="GO:1990116">
    <property type="term" value="P:ribosome-associated ubiquitin-dependent protein catabolic process"/>
    <property type="evidence" value="ECO:0007669"/>
    <property type="project" value="EnsemblFungi"/>
</dbReference>
<dbReference type="Pfam" id="PF04910">
    <property type="entry name" value="Tcf25"/>
    <property type="match status" value="1"/>
</dbReference>
<dbReference type="OrthoDB" id="205993at2759"/>
<proteinExistence type="predicted"/>